<evidence type="ECO:0000256" key="2">
    <source>
        <dbReference type="SAM" id="Phobius"/>
    </source>
</evidence>
<keyword evidence="2" id="KW-1133">Transmembrane helix</keyword>
<feature type="transmembrane region" description="Helical" evidence="2">
    <location>
        <begin position="86"/>
        <end position="103"/>
    </location>
</feature>
<proteinExistence type="predicted"/>
<reference evidence="3" key="1">
    <citation type="journal article" date="2013" name="Nat. Commun.">
        <title>Whole-genome sequencing of Oryza brachyantha reveals mechanisms underlying Oryza genome evolution.</title>
        <authorList>
            <person name="Chen J."/>
            <person name="Huang Q."/>
            <person name="Gao D."/>
            <person name="Wang J."/>
            <person name="Lang Y."/>
            <person name="Liu T."/>
            <person name="Li B."/>
            <person name="Bai Z."/>
            <person name="Luis Goicoechea J."/>
            <person name="Liang C."/>
            <person name="Chen C."/>
            <person name="Zhang W."/>
            <person name="Sun S."/>
            <person name="Liao Y."/>
            <person name="Zhang X."/>
            <person name="Yang L."/>
            <person name="Song C."/>
            <person name="Wang M."/>
            <person name="Shi J."/>
            <person name="Liu G."/>
            <person name="Liu J."/>
            <person name="Zhou H."/>
            <person name="Zhou W."/>
            <person name="Yu Q."/>
            <person name="An N."/>
            <person name="Chen Y."/>
            <person name="Cai Q."/>
            <person name="Wang B."/>
            <person name="Liu B."/>
            <person name="Min J."/>
            <person name="Huang Y."/>
            <person name="Wu H."/>
            <person name="Li Z."/>
            <person name="Zhang Y."/>
            <person name="Yin Y."/>
            <person name="Song W."/>
            <person name="Jiang J."/>
            <person name="Jackson S.A."/>
            <person name="Wing R.A."/>
            <person name="Wang J."/>
            <person name="Chen M."/>
        </authorList>
    </citation>
    <scope>NUCLEOTIDE SEQUENCE [LARGE SCALE GENOMIC DNA]</scope>
    <source>
        <strain evidence="3">cv. IRGC 101232</strain>
    </source>
</reference>
<feature type="compositionally biased region" description="Basic and acidic residues" evidence="1">
    <location>
        <begin position="1"/>
        <end position="15"/>
    </location>
</feature>
<organism evidence="3">
    <name type="scientific">Oryza brachyantha</name>
    <name type="common">malo sina</name>
    <dbReference type="NCBI Taxonomy" id="4533"/>
    <lineage>
        <taxon>Eukaryota</taxon>
        <taxon>Viridiplantae</taxon>
        <taxon>Streptophyta</taxon>
        <taxon>Embryophyta</taxon>
        <taxon>Tracheophyta</taxon>
        <taxon>Spermatophyta</taxon>
        <taxon>Magnoliopsida</taxon>
        <taxon>Liliopsida</taxon>
        <taxon>Poales</taxon>
        <taxon>Poaceae</taxon>
        <taxon>BOP clade</taxon>
        <taxon>Oryzoideae</taxon>
        <taxon>Oryzeae</taxon>
        <taxon>Oryzinae</taxon>
        <taxon>Oryza</taxon>
    </lineage>
</organism>
<keyword evidence="4" id="KW-1185">Reference proteome</keyword>
<evidence type="ECO:0000313" key="4">
    <source>
        <dbReference type="Proteomes" id="UP000006038"/>
    </source>
</evidence>
<dbReference type="EnsemblPlants" id="OB07G12170.1">
    <property type="protein sequence ID" value="OB07G12170.1"/>
    <property type="gene ID" value="OB07G12170"/>
</dbReference>
<dbReference type="AlphaFoldDB" id="J3MII5"/>
<keyword evidence="2" id="KW-0812">Transmembrane</keyword>
<evidence type="ECO:0000313" key="3">
    <source>
        <dbReference type="EnsemblPlants" id="OB07G12170.1"/>
    </source>
</evidence>
<keyword evidence="2" id="KW-0472">Membrane</keyword>
<feature type="region of interest" description="Disordered" evidence="1">
    <location>
        <begin position="1"/>
        <end position="22"/>
    </location>
</feature>
<name>J3MII5_ORYBR</name>
<reference evidence="3" key="2">
    <citation type="submission" date="2013-04" db="UniProtKB">
        <authorList>
            <consortium name="EnsemblPlants"/>
        </authorList>
    </citation>
    <scope>IDENTIFICATION</scope>
</reference>
<dbReference type="Gramene" id="OB07G12170.1">
    <property type="protein sequence ID" value="OB07G12170.1"/>
    <property type="gene ID" value="OB07G12170"/>
</dbReference>
<accession>J3MII5</accession>
<protein>
    <submittedName>
        <fullName evidence="3">Uncharacterized protein</fullName>
    </submittedName>
</protein>
<evidence type="ECO:0000256" key="1">
    <source>
        <dbReference type="SAM" id="MobiDB-lite"/>
    </source>
</evidence>
<dbReference type="Proteomes" id="UP000006038">
    <property type="component" value="Chromosome 7"/>
</dbReference>
<dbReference type="HOGENOM" id="CLU_2174892_0_0_1"/>
<sequence>MREIEQKCREREGKRAMLGTSHAVRSGQQRKLSFMVGWQPCERHTGSQAYSLPFHHLLLLPPKHTHLHISSPNIATIATPKLANHVYIYISLGMLLDAMNIYISTVSLCM</sequence>